<evidence type="ECO:0000313" key="1">
    <source>
        <dbReference type="EMBL" id="KAJ9050067.1"/>
    </source>
</evidence>
<name>A0ACC2RJ35_9FUNG</name>
<evidence type="ECO:0000313" key="2">
    <source>
        <dbReference type="Proteomes" id="UP001165960"/>
    </source>
</evidence>
<protein>
    <submittedName>
        <fullName evidence="1">Uncharacterized protein</fullName>
    </submittedName>
</protein>
<gene>
    <name evidence="1" type="ORF">DSO57_1017904</name>
</gene>
<reference evidence="1" key="1">
    <citation type="submission" date="2022-04" db="EMBL/GenBank/DDBJ databases">
        <title>Genome of the entomopathogenic fungus Entomophthora muscae.</title>
        <authorList>
            <person name="Elya C."/>
            <person name="Lovett B.R."/>
            <person name="Lee E."/>
            <person name="Macias A.M."/>
            <person name="Hajek A.E."/>
            <person name="De Bivort B.L."/>
            <person name="Kasson M.T."/>
            <person name="De Fine Licht H.H."/>
            <person name="Stajich J.E."/>
        </authorList>
    </citation>
    <scope>NUCLEOTIDE SEQUENCE</scope>
    <source>
        <strain evidence="1">Berkeley</strain>
    </source>
</reference>
<dbReference type="Proteomes" id="UP001165960">
    <property type="component" value="Unassembled WGS sequence"/>
</dbReference>
<sequence length="300" mass="33183">MLVASDPTVQVLFCGTATHSIHIFVFVSSVLPRLSLATPSRDYPSRAARLGFPVVCLCHASEHDISQEHPNTAWTEHLPTALLILQARINRGTGFSPSTLAFGKPDSLTGVEQGKLQSNVPDKPPLVTTPSLDQWCAKAWEIKHKQIAGGTKHLEARYAVGDPIYTLNPNSTKLEPNHLGLFKVVAVYNNQIYQLEDAQGNTKKLYHNCLRPCCAIPTQRLFVRTFLHILQTPVLVSDNKQGARGVLQPSFQTCPLTYLTIHRGRSKSCPLTCLMSWINLMAISNGRHFILIRSVANLTC</sequence>
<proteinExistence type="predicted"/>
<accession>A0ACC2RJ35</accession>
<comment type="caution">
    <text evidence="1">The sequence shown here is derived from an EMBL/GenBank/DDBJ whole genome shotgun (WGS) entry which is preliminary data.</text>
</comment>
<organism evidence="1 2">
    <name type="scientific">Entomophthora muscae</name>
    <dbReference type="NCBI Taxonomy" id="34485"/>
    <lineage>
        <taxon>Eukaryota</taxon>
        <taxon>Fungi</taxon>
        <taxon>Fungi incertae sedis</taxon>
        <taxon>Zoopagomycota</taxon>
        <taxon>Entomophthoromycotina</taxon>
        <taxon>Entomophthoromycetes</taxon>
        <taxon>Entomophthorales</taxon>
        <taxon>Entomophthoraceae</taxon>
        <taxon>Entomophthora</taxon>
    </lineage>
</organism>
<keyword evidence="2" id="KW-1185">Reference proteome</keyword>
<dbReference type="EMBL" id="QTSX02007176">
    <property type="protein sequence ID" value="KAJ9050067.1"/>
    <property type="molecule type" value="Genomic_DNA"/>
</dbReference>